<sequence>MKRILALCVVCFFFIYTLYAQYDTSQFTGLWVLQSVKFKQPVDLNKDGYRSSDAFWEFDECRKDQQIELFPDNSAKTYLGTSKTGCTNEVKQYRWNLKEELVKEVKYELGKRVVDERRPTVLKLNDVTGTDAKVFVVIGVDESILTLKGLVKTSANSTEEAILIYRKRKK</sequence>
<dbReference type="Proteomes" id="UP000192610">
    <property type="component" value="Unassembled WGS sequence"/>
</dbReference>
<dbReference type="EMBL" id="LVXG01000012">
    <property type="protein sequence ID" value="OQP50409.1"/>
    <property type="molecule type" value="Genomic_DNA"/>
</dbReference>
<name>A0A1V9EW87_9BACT</name>
<proteinExistence type="predicted"/>
<evidence type="ECO:0000313" key="2">
    <source>
        <dbReference type="Proteomes" id="UP000192610"/>
    </source>
</evidence>
<dbReference type="OrthoDB" id="660139at2"/>
<reference evidence="2" key="1">
    <citation type="submission" date="2016-04" db="EMBL/GenBank/DDBJ databases">
        <authorList>
            <person name="Chen L."/>
            <person name="Zhuang W."/>
            <person name="Wang G."/>
        </authorList>
    </citation>
    <scope>NUCLEOTIDE SEQUENCE [LARGE SCALE GENOMIC DNA]</scope>
    <source>
        <strain evidence="2">17621</strain>
    </source>
</reference>
<dbReference type="STRING" id="354355.SAMN05660816_00793"/>
<evidence type="ECO:0000313" key="1">
    <source>
        <dbReference type="EMBL" id="OQP50409.1"/>
    </source>
</evidence>
<keyword evidence="2" id="KW-1185">Reference proteome</keyword>
<protein>
    <recommendedName>
        <fullName evidence="3">Lipocalin-like domain-containing protein</fullName>
    </recommendedName>
</protein>
<dbReference type="RefSeq" id="WP_081198742.1">
    <property type="nucleotide sequence ID" value="NZ_FOCZ01000001.1"/>
</dbReference>
<organism evidence="1 2">
    <name type="scientific">Niastella yeongjuensis</name>
    <dbReference type="NCBI Taxonomy" id="354355"/>
    <lineage>
        <taxon>Bacteria</taxon>
        <taxon>Pseudomonadati</taxon>
        <taxon>Bacteroidota</taxon>
        <taxon>Chitinophagia</taxon>
        <taxon>Chitinophagales</taxon>
        <taxon>Chitinophagaceae</taxon>
        <taxon>Niastella</taxon>
    </lineage>
</organism>
<gene>
    <name evidence="1" type="ORF">A4H97_00775</name>
</gene>
<accession>A0A1V9EW87</accession>
<comment type="caution">
    <text evidence="1">The sequence shown here is derived from an EMBL/GenBank/DDBJ whole genome shotgun (WGS) entry which is preliminary data.</text>
</comment>
<evidence type="ECO:0008006" key="3">
    <source>
        <dbReference type="Google" id="ProtNLM"/>
    </source>
</evidence>
<dbReference type="AlphaFoldDB" id="A0A1V9EW87"/>